<dbReference type="STRING" id="717606.PaecuDRAFT_3916"/>
<name>E0IE25_9BACL</name>
<gene>
    <name evidence="3" type="primary">ureD</name>
    <name evidence="4" type="ORF">PaecuDRAFT_3916</name>
</gene>
<proteinExistence type="inferred from homology"/>
<dbReference type="HAMAP" id="MF_01384">
    <property type="entry name" value="UreD"/>
    <property type="match status" value="1"/>
</dbReference>
<keyword evidence="5" id="KW-1185">Reference proteome</keyword>
<keyword evidence="3" id="KW-0996">Nickel insertion</keyword>
<evidence type="ECO:0000313" key="5">
    <source>
        <dbReference type="Proteomes" id="UP000005387"/>
    </source>
</evidence>
<dbReference type="PANTHER" id="PTHR33643">
    <property type="entry name" value="UREASE ACCESSORY PROTEIN D"/>
    <property type="match status" value="1"/>
</dbReference>
<keyword evidence="2 3" id="KW-0143">Chaperone</keyword>
<protein>
    <recommendedName>
        <fullName evidence="3">Urease accessory protein UreD</fullName>
    </recommendedName>
</protein>
<reference evidence="4 5" key="1">
    <citation type="submission" date="2010-07" db="EMBL/GenBank/DDBJ databases">
        <title>The draft genome of Paenibacillus curdlanolyticus YK9.</title>
        <authorList>
            <consortium name="US DOE Joint Genome Institute (JGI-PGF)"/>
            <person name="Lucas S."/>
            <person name="Copeland A."/>
            <person name="Lapidus A."/>
            <person name="Cheng J.-F."/>
            <person name="Bruce D."/>
            <person name="Goodwin L."/>
            <person name="Pitluck S."/>
            <person name="Land M.L."/>
            <person name="Hauser L."/>
            <person name="Chang Y.-J."/>
            <person name="Jeffries C."/>
            <person name="Anderson I.J."/>
            <person name="Johnson E."/>
            <person name="Loganathan U."/>
            <person name="Mulhopadhyay B."/>
            <person name="Kyrpides N."/>
            <person name="Woyke T.J."/>
        </authorList>
    </citation>
    <scope>NUCLEOTIDE SEQUENCE [LARGE SCALE GENOMIC DNA]</scope>
    <source>
        <strain evidence="4 5">YK9</strain>
    </source>
</reference>
<dbReference type="InterPro" id="IPR002669">
    <property type="entry name" value="UreD"/>
</dbReference>
<comment type="subcellular location">
    <subcellularLocation>
        <location evidence="3">Cytoplasm</location>
    </subcellularLocation>
</comment>
<dbReference type="PANTHER" id="PTHR33643:SF1">
    <property type="entry name" value="UREASE ACCESSORY PROTEIN D"/>
    <property type="match status" value="1"/>
</dbReference>
<comment type="function">
    <text evidence="3">Required for maturation of urease via the functional incorporation of the urease nickel metallocenter.</text>
</comment>
<organism evidence="4 5">
    <name type="scientific">Paenibacillus curdlanolyticus YK9</name>
    <dbReference type="NCBI Taxonomy" id="717606"/>
    <lineage>
        <taxon>Bacteria</taxon>
        <taxon>Bacillati</taxon>
        <taxon>Bacillota</taxon>
        <taxon>Bacilli</taxon>
        <taxon>Bacillales</taxon>
        <taxon>Paenibacillaceae</taxon>
        <taxon>Paenibacillus</taxon>
    </lineage>
</organism>
<comment type="subunit">
    <text evidence="3">UreD, UreF and UreG form a complex that acts as a GTP-hydrolysis-dependent molecular chaperone, activating the urease apoprotein by helping to assemble the nickel containing metallocenter of UreC. The UreE protein probably delivers the nickel.</text>
</comment>
<dbReference type="AlphaFoldDB" id="E0IE25"/>
<dbReference type="EMBL" id="AEDD01000011">
    <property type="protein sequence ID" value="EFM09379.1"/>
    <property type="molecule type" value="Genomic_DNA"/>
</dbReference>
<accession>E0IE25</accession>
<dbReference type="GO" id="GO:0016151">
    <property type="term" value="F:nickel cation binding"/>
    <property type="evidence" value="ECO:0007669"/>
    <property type="project" value="UniProtKB-UniRule"/>
</dbReference>
<dbReference type="GO" id="GO:0005737">
    <property type="term" value="C:cytoplasm"/>
    <property type="evidence" value="ECO:0007669"/>
    <property type="project" value="UniProtKB-SubCell"/>
</dbReference>
<evidence type="ECO:0000256" key="3">
    <source>
        <dbReference type="HAMAP-Rule" id="MF_01384"/>
    </source>
</evidence>
<evidence type="ECO:0000313" key="4">
    <source>
        <dbReference type="EMBL" id="EFM09379.1"/>
    </source>
</evidence>
<dbReference type="Proteomes" id="UP000005387">
    <property type="component" value="Unassembled WGS sequence"/>
</dbReference>
<comment type="similarity">
    <text evidence="1 3">Belongs to the UreD family.</text>
</comment>
<keyword evidence="3" id="KW-0963">Cytoplasm</keyword>
<dbReference type="Pfam" id="PF01774">
    <property type="entry name" value="UreD"/>
    <property type="match status" value="1"/>
</dbReference>
<dbReference type="eggNOG" id="COG0829">
    <property type="taxonomic scope" value="Bacteria"/>
</dbReference>
<sequence length="300" mass="32838">MRSIRITITAMPTSMSIPINTAPEASHITALRATFHCAREQTVIAEKYHTAPIKIAKTFPLGQGIGAIVMDVSPGLLDGDHYALDWRCEARSRVYVTNQSFTKVHPAGERNGAVLRQTFTLGEGAVMEHMPEPVMLYKDGALRSESKVTLSQGSVWMQADVWCPGRTLRGEIFQYRRFESRIKVHYQDELIFNQRQLLEPASQLLAVPGGWERASHIGAFLAFGDRIGAAQLEAARDALAALPDRSAYGVSIGASLTHKHGLAVMAAGTASWPLQEALRAAWAAVRQSVLGEAPLQLLRV</sequence>
<evidence type="ECO:0000256" key="1">
    <source>
        <dbReference type="ARBA" id="ARBA00007177"/>
    </source>
</evidence>
<evidence type="ECO:0000256" key="2">
    <source>
        <dbReference type="ARBA" id="ARBA00023186"/>
    </source>
</evidence>